<proteinExistence type="predicted"/>
<name>A0A0B2UGV0_9GAMM</name>
<accession>A0A0B2UGV0</accession>
<protein>
    <submittedName>
        <fullName evidence="2">RNA-binding protein</fullName>
    </submittedName>
</protein>
<sequence>MKRQFLALSIVAPNGTRIAEGIKTLEVRSWVPTQLPVKDLLIVENQNFLVKDTDEEEGIAVALVDVDSIHAWRNDEIEPACATAWSEGYFAWVLSNVRPIRQPLKTLAKRKIYQVELDLP</sequence>
<dbReference type="Gene3D" id="2.30.130.30">
    <property type="entry name" value="Hypothetical protein"/>
    <property type="match status" value="1"/>
</dbReference>
<dbReference type="Proteomes" id="UP000031012">
    <property type="component" value="Unassembled WGS sequence"/>
</dbReference>
<reference evidence="2 3" key="1">
    <citation type="submission" date="2014-03" db="EMBL/GenBank/DDBJ databases">
        <title>Genome sequence of the diesel-degrader and plant-growth promoter Acinetobacter oleivorans PF-1 isolated from the roots of poplar tree.</title>
        <authorList>
            <person name="Gkorezis P."/>
            <person name="van Hamme J."/>
            <person name="Rineau F."/>
            <person name="Vangronsveld J."/>
            <person name="Francetti A."/>
        </authorList>
    </citation>
    <scope>NUCLEOTIDE SEQUENCE [LARGE SCALE GENOMIC DNA]</scope>
    <source>
        <strain evidence="2 3">PF1</strain>
    </source>
</reference>
<dbReference type="Pfam" id="PF04266">
    <property type="entry name" value="ASCH"/>
    <property type="match status" value="1"/>
</dbReference>
<evidence type="ECO:0000313" key="2">
    <source>
        <dbReference type="EMBL" id="KHN68479.1"/>
    </source>
</evidence>
<comment type="caution">
    <text evidence="2">The sequence shown here is derived from an EMBL/GenBank/DDBJ whole genome shotgun (WGS) entry which is preliminary data.</text>
</comment>
<gene>
    <name evidence="2" type="ORF">DH17_07605</name>
</gene>
<dbReference type="InterPro" id="IPR007374">
    <property type="entry name" value="ASCH_domain"/>
</dbReference>
<dbReference type="AlphaFoldDB" id="A0A0B2UGV0"/>
<evidence type="ECO:0000259" key="1">
    <source>
        <dbReference type="Pfam" id="PF04266"/>
    </source>
</evidence>
<organism evidence="2 3">
    <name type="scientific">Acinetobacter oleivorans</name>
    <dbReference type="NCBI Taxonomy" id="1148157"/>
    <lineage>
        <taxon>Bacteria</taxon>
        <taxon>Pseudomonadati</taxon>
        <taxon>Pseudomonadota</taxon>
        <taxon>Gammaproteobacteria</taxon>
        <taxon>Moraxellales</taxon>
        <taxon>Moraxellaceae</taxon>
        <taxon>Acinetobacter</taxon>
    </lineage>
</organism>
<evidence type="ECO:0000313" key="3">
    <source>
        <dbReference type="Proteomes" id="UP000031012"/>
    </source>
</evidence>
<dbReference type="EMBL" id="JHQK01000002">
    <property type="protein sequence ID" value="KHN68479.1"/>
    <property type="molecule type" value="Genomic_DNA"/>
</dbReference>
<dbReference type="SUPFAM" id="SSF88697">
    <property type="entry name" value="PUA domain-like"/>
    <property type="match status" value="1"/>
</dbReference>
<feature type="domain" description="ASCH" evidence="1">
    <location>
        <begin position="8"/>
        <end position="83"/>
    </location>
</feature>
<dbReference type="InterPro" id="IPR015947">
    <property type="entry name" value="PUA-like_sf"/>
</dbReference>